<organism evidence="1 3">
    <name type="scientific">Acetobacter cibinongensis</name>
    <dbReference type="NCBI Taxonomy" id="146475"/>
    <lineage>
        <taxon>Bacteria</taxon>
        <taxon>Pseudomonadati</taxon>
        <taxon>Pseudomonadota</taxon>
        <taxon>Alphaproteobacteria</taxon>
        <taxon>Acetobacterales</taxon>
        <taxon>Acetobacteraceae</taxon>
        <taxon>Acetobacter</taxon>
    </lineage>
</organism>
<accession>A0A6N3STY7</accession>
<accession>A0A0D6N6V1</accession>
<gene>
    <name evidence="1" type="ORF">Abci_059_026</name>
    <name evidence="2" type="ORF">ACI01nite_25410</name>
</gene>
<sequence length="994" mass="111323">MSDTLNIVGNLKSSVQMNRVELVAMIRFHLSEMKARNAHHEFEHLARYLARAKVHSNILPATGPVSAGGDGGRDFETYRSSIAPPISAISNKLSSGLQRVMFGCSLTTKIVPKLKADVRAMAELGTADEVAYFCEVNVPIAKRLQLIRWAASECRLELQIFDGTAIAEMLTDAEVFWIAQQFLSLPADTFPTHARDQSWYQEQRDRWRGKEPMPFSSSDFFEVKSGLRYATFNIEGRPDLLEWLKLMEVFRLEPCSRETVRAACYEIAVANYRGKSDLNPGKHLIVDFFSDVEAWLAPSDLQNAAILVSYAFSAWGLGHFTCELNEILGWRRLIAGILNREIDASEGPGRLAALLRIRASLATVPENENTVPDPSVGFDDWDRMLDAADSAPLFPIENFADFINKLTPVLGEHPRFEALAERVEDFVAKKAGPAAAADKSFDRAMVRYQQDDLIHAVQDLHRIQRRWFTGDRLQGFQRATFFLSKSYLELGLAYAAKYMALVGSYFAQQSENTAVKARLPQMLMLVADADNAAGNSLSYVQTLLPIIGAHFAFEPDPFDHDRHSELNAHLCQVTALRGIACRFGSAHMAIVDQALALWPEYLRQSVVSSSESSGGFWLEGGQDDVWRDIEEAFIGRPFGDLGARRLIEWRALGVRWVASFPNTYDDTALAEEFVAELQIVQATLAGVDLMLLPTRVCMDLAVATGPSDMRLSKGSGKANEEGIHFSVSLSLYDQSATKFDEMIKSTIAIAAALIGACSVLPPHVLIERTEQLLRAAMDRIFVARPYCEIYRVTMPRELFLGDERVGLGPLADHRLFTSREHPLLGSPRGPGQGYDREWALQAIGKRYKNAAQSIRHTLRRLLVRPDRRAVFESWHRQGMLDWEILSIIANTAANIRFPYVDEASAFEQFQQIRAMFDSKERLRDALDPSLFTDELLVASRYSFLSAFAAGWQLEGTPALSDHNAVEKFLTERYGLRSDDVKHSDLFKWSDAAPG</sequence>
<dbReference type="Proteomes" id="UP000321891">
    <property type="component" value="Unassembled WGS sequence"/>
</dbReference>
<proteinExistence type="predicted"/>
<dbReference type="EMBL" id="BJVU01000017">
    <property type="protein sequence ID" value="GEL59939.1"/>
    <property type="molecule type" value="Genomic_DNA"/>
</dbReference>
<name>A0A0D6N6V1_9PROT</name>
<reference evidence="1 3" key="1">
    <citation type="submission" date="2012-11" db="EMBL/GenBank/DDBJ databases">
        <title>Whole genome sequence of Acetobacter cibinongensis 4H-1.</title>
        <authorList>
            <person name="Azuma Y."/>
            <person name="Higashiura N."/>
            <person name="Hirakawa H."/>
            <person name="Matsushita K."/>
        </authorList>
    </citation>
    <scope>NUCLEOTIDE SEQUENCE [LARGE SCALE GENOMIC DNA]</scope>
    <source>
        <strain evidence="1 3">4H-1</strain>
    </source>
</reference>
<dbReference type="AlphaFoldDB" id="A0A0D6N6V1"/>
<dbReference type="Proteomes" id="UP000032671">
    <property type="component" value="Unassembled WGS sequence"/>
</dbReference>
<comment type="caution">
    <text evidence="1">The sequence shown here is derived from an EMBL/GenBank/DDBJ whole genome shotgun (WGS) entry which is preliminary data.</text>
</comment>
<dbReference type="EMBL" id="BAMV01000057">
    <property type="protein sequence ID" value="GAN61714.1"/>
    <property type="molecule type" value="Genomic_DNA"/>
</dbReference>
<reference evidence="2 4" key="2">
    <citation type="submission" date="2019-07" db="EMBL/GenBank/DDBJ databases">
        <title>Whole genome shotgun sequence of Acetobacter cibinongensis NBRC 16605.</title>
        <authorList>
            <person name="Hosoyama A."/>
            <person name="Uohara A."/>
            <person name="Ohji S."/>
            <person name="Ichikawa N."/>
        </authorList>
    </citation>
    <scope>NUCLEOTIDE SEQUENCE [LARGE SCALE GENOMIC DNA]</scope>
    <source>
        <strain evidence="2 4">NBRC 16605</strain>
    </source>
</reference>
<evidence type="ECO:0000313" key="3">
    <source>
        <dbReference type="Proteomes" id="UP000032671"/>
    </source>
</evidence>
<keyword evidence="4" id="KW-1185">Reference proteome</keyword>
<evidence type="ECO:0000313" key="4">
    <source>
        <dbReference type="Proteomes" id="UP000321891"/>
    </source>
</evidence>
<evidence type="ECO:0000313" key="2">
    <source>
        <dbReference type="EMBL" id="GEL59939.1"/>
    </source>
</evidence>
<dbReference type="RefSeq" id="WP_146807008.1">
    <property type="nucleotide sequence ID" value="NZ_BAMV01000057.1"/>
</dbReference>
<evidence type="ECO:0000313" key="1">
    <source>
        <dbReference type="EMBL" id="GAN61714.1"/>
    </source>
</evidence>
<protein>
    <submittedName>
        <fullName evidence="1">Uncharacterized protein</fullName>
    </submittedName>
</protein>